<keyword evidence="3" id="KW-1185">Reference proteome</keyword>
<feature type="domain" description="DUF1559" evidence="1">
    <location>
        <begin position="327"/>
        <end position="460"/>
    </location>
</feature>
<dbReference type="InterPro" id="IPR045584">
    <property type="entry name" value="Pilin-like"/>
</dbReference>
<evidence type="ECO:0000313" key="2">
    <source>
        <dbReference type="EMBL" id="OWK34458.1"/>
    </source>
</evidence>
<comment type="caution">
    <text evidence="2">The sequence shown here is derived from an EMBL/GenBank/DDBJ whole genome shotgun (WGS) entry which is preliminary data.</text>
</comment>
<gene>
    <name evidence="2" type="ORF">FRUB_10429</name>
</gene>
<proteinExistence type="predicted"/>
<protein>
    <recommendedName>
        <fullName evidence="1">DUF1559 domain-containing protein</fullName>
    </recommendedName>
</protein>
<accession>A0A225D7D4</accession>
<dbReference type="Pfam" id="PF07596">
    <property type="entry name" value="SBP_bac_10"/>
    <property type="match status" value="1"/>
</dbReference>
<dbReference type="AlphaFoldDB" id="A0A225D7D4"/>
<dbReference type="EMBL" id="NIDE01000020">
    <property type="protein sequence ID" value="OWK34458.1"/>
    <property type="molecule type" value="Genomic_DNA"/>
</dbReference>
<name>A0A225D7D4_9BACT</name>
<dbReference type="PANTHER" id="PTHR30093:SF2">
    <property type="entry name" value="TYPE II SECRETION SYSTEM PROTEIN H"/>
    <property type="match status" value="1"/>
</dbReference>
<dbReference type="PANTHER" id="PTHR30093">
    <property type="entry name" value="GENERAL SECRETION PATHWAY PROTEIN G"/>
    <property type="match status" value="1"/>
</dbReference>
<evidence type="ECO:0000313" key="3">
    <source>
        <dbReference type="Proteomes" id="UP000214646"/>
    </source>
</evidence>
<dbReference type="InterPro" id="IPR011453">
    <property type="entry name" value="DUF1559"/>
</dbReference>
<sequence>MAAGDLPADLALIPGDALGFVHVRVADAWKHESVKMYRQMFLKAGPKALAALDAQFVPPPSTVDRVTAIALPMEPGQNQPVLVGVVTFTAAFDPASVRQAYLPDAKPLKSGGRDYYVDEKQHIAVHFPDDKMLVFGDEKGLPAFLAHPAKAAGSMTAAVRLAVGKTLFAAVNAKKLPLPPELEHLPPEFKPLLQAEFATVSLDLAQSATVAAKLVYANEADAMAAEKALRKAAELARMGLNQPRMEAEKQLYPKQPLLKPRPIEDLPIAVGAVAALGALNVADEILADPPVTREGNALAVSVTAPPWATAYFGMSAVSVGLLLPAVQKTREAASRARSTNNLKQIALAMHNYEATYGTLPAAAITDKNGKKLLSWRVSILPYIEQNQLYNQFKLDEPWDSEHNKKLIPLMPITYADPRLPAEVGKTFYKVFVGKDAGFDPVKKRRFVDITDGTSNTFMAAATGEPVTWTKPDDIEIDIEKPLPDLMKPFGSLLVAFFDGSVRYVAPGVAPKTLKALITPTGGEVVTDY</sequence>
<evidence type="ECO:0000259" key="1">
    <source>
        <dbReference type="Pfam" id="PF07596"/>
    </source>
</evidence>
<dbReference type="SUPFAM" id="SSF54523">
    <property type="entry name" value="Pili subunits"/>
    <property type="match status" value="1"/>
</dbReference>
<dbReference type="Proteomes" id="UP000214646">
    <property type="component" value="Unassembled WGS sequence"/>
</dbReference>
<reference evidence="3" key="1">
    <citation type="submission" date="2017-06" db="EMBL/GenBank/DDBJ databases">
        <title>Genome analysis of Fimbriiglobus ruber SP5, the first member of the order Planctomycetales with confirmed chitinolytic capability.</title>
        <authorList>
            <person name="Ravin N.V."/>
            <person name="Rakitin A.L."/>
            <person name="Ivanova A.A."/>
            <person name="Beletsky A.V."/>
            <person name="Kulichevskaya I.S."/>
            <person name="Mardanov A.V."/>
            <person name="Dedysh S.N."/>
        </authorList>
    </citation>
    <scope>NUCLEOTIDE SEQUENCE [LARGE SCALE GENOMIC DNA]</scope>
    <source>
        <strain evidence="3">SP5</strain>
    </source>
</reference>
<organism evidence="2 3">
    <name type="scientific">Fimbriiglobus ruber</name>
    <dbReference type="NCBI Taxonomy" id="1908690"/>
    <lineage>
        <taxon>Bacteria</taxon>
        <taxon>Pseudomonadati</taxon>
        <taxon>Planctomycetota</taxon>
        <taxon>Planctomycetia</taxon>
        <taxon>Gemmatales</taxon>
        <taxon>Gemmataceae</taxon>
        <taxon>Fimbriiglobus</taxon>
    </lineage>
</organism>